<keyword evidence="8 10" id="KW-0594">Phospholipid biosynthesis</keyword>
<evidence type="ECO:0000313" key="12">
    <source>
        <dbReference type="Proteomes" id="UP000198625"/>
    </source>
</evidence>
<keyword evidence="4 10" id="KW-0812">Transmembrane</keyword>
<name>A0A1H3MD02_9FIRM</name>
<dbReference type="InterPro" id="IPR003811">
    <property type="entry name" value="G3P_acylTferase_PlsY"/>
</dbReference>
<comment type="function">
    <text evidence="10">Catalyzes the transfer of an acyl group from acyl-phosphate (acyl-PO(4)) to glycerol-3-phosphate (G3P) to form lysophosphatidic acid (LPA). This enzyme utilizes acyl-phosphate as fatty acyl donor, but not acyl-CoA or acyl-ACP.</text>
</comment>
<evidence type="ECO:0000256" key="2">
    <source>
        <dbReference type="ARBA" id="ARBA00022516"/>
    </source>
</evidence>
<feature type="transmembrane region" description="Helical" evidence="10">
    <location>
        <begin position="6"/>
        <end position="24"/>
    </location>
</feature>
<organism evidence="11 12">
    <name type="scientific">Proteiniborus ethanoligenes</name>
    <dbReference type="NCBI Taxonomy" id="415015"/>
    <lineage>
        <taxon>Bacteria</taxon>
        <taxon>Bacillati</taxon>
        <taxon>Bacillota</taxon>
        <taxon>Clostridia</taxon>
        <taxon>Eubacteriales</taxon>
        <taxon>Proteiniborus</taxon>
    </lineage>
</organism>
<keyword evidence="11" id="KW-0012">Acyltransferase</keyword>
<feature type="transmembrane region" description="Helical" evidence="10">
    <location>
        <begin position="165"/>
        <end position="183"/>
    </location>
</feature>
<feature type="transmembrane region" description="Helical" evidence="10">
    <location>
        <begin position="87"/>
        <end position="105"/>
    </location>
</feature>
<dbReference type="Proteomes" id="UP000198625">
    <property type="component" value="Unassembled WGS sequence"/>
</dbReference>
<keyword evidence="3 10" id="KW-0808">Transferase</keyword>
<dbReference type="GO" id="GO:0005886">
    <property type="term" value="C:plasma membrane"/>
    <property type="evidence" value="ECO:0007669"/>
    <property type="project" value="UniProtKB-SubCell"/>
</dbReference>
<evidence type="ECO:0000256" key="5">
    <source>
        <dbReference type="ARBA" id="ARBA00022989"/>
    </source>
</evidence>
<sequence>MENYVIITLIGYLFGCFQASYILGKFFKKVDIRTLGNGNAGASNTVVSLGWKYGVAVALLDIGKAILSIVIIKLLLKNILQQGQLPFYLYLNGLSVILGHNYPFYMKFRGGKGTASLIGMLSAVDFRIAILGIIAIVAITIATDFIALGTIGLVLLFIASTIYFGYSKGCIIIAIVLAALSIYNHRSNIINILQRKETGLRSTFKKKQTAD</sequence>
<accession>A0A1H3MD02</accession>
<keyword evidence="6 10" id="KW-0443">Lipid metabolism</keyword>
<proteinExistence type="inferred from homology"/>
<keyword evidence="9 10" id="KW-1208">Phospholipid metabolism</keyword>
<dbReference type="GO" id="GO:0008654">
    <property type="term" value="P:phospholipid biosynthetic process"/>
    <property type="evidence" value="ECO:0007669"/>
    <property type="project" value="UniProtKB-UniRule"/>
</dbReference>
<dbReference type="RefSeq" id="WP_091727475.1">
    <property type="nucleotide sequence ID" value="NZ_FNQE01000006.1"/>
</dbReference>
<feature type="transmembrane region" description="Helical" evidence="10">
    <location>
        <begin position="126"/>
        <end position="159"/>
    </location>
</feature>
<gene>
    <name evidence="10" type="primary">plsY</name>
    <name evidence="11" type="ORF">SAMN05660462_00776</name>
</gene>
<dbReference type="UniPathway" id="UPA00085"/>
<reference evidence="11 12" key="1">
    <citation type="submission" date="2016-10" db="EMBL/GenBank/DDBJ databases">
        <authorList>
            <person name="de Groot N.N."/>
        </authorList>
    </citation>
    <scope>NUCLEOTIDE SEQUENCE [LARGE SCALE GENOMIC DNA]</scope>
    <source>
        <strain evidence="11 12">DSM 21650</strain>
    </source>
</reference>
<dbReference type="AlphaFoldDB" id="A0A1H3MD02"/>
<evidence type="ECO:0000256" key="10">
    <source>
        <dbReference type="HAMAP-Rule" id="MF_01043"/>
    </source>
</evidence>
<dbReference type="HAMAP" id="MF_01043">
    <property type="entry name" value="PlsY"/>
    <property type="match status" value="1"/>
</dbReference>
<dbReference type="EMBL" id="FNQE01000006">
    <property type="protein sequence ID" value="SDY73895.1"/>
    <property type="molecule type" value="Genomic_DNA"/>
</dbReference>
<feature type="transmembrane region" description="Helical" evidence="10">
    <location>
        <begin position="53"/>
        <end position="75"/>
    </location>
</feature>
<comment type="catalytic activity">
    <reaction evidence="10">
        <text>an acyl phosphate + sn-glycerol 3-phosphate = a 1-acyl-sn-glycero-3-phosphate + phosphate</text>
        <dbReference type="Rhea" id="RHEA:34075"/>
        <dbReference type="ChEBI" id="CHEBI:43474"/>
        <dbReference type="ChEBI" id="CHEBI:57597"/>
        <dbReference type="ChEBI" id="CHEBI:57970"/>
        <dbReference type="ChEBI" id="CHEBI:59918"/>
        <dbReference type="EC" id="2.3.1.275"/>
    </reaction>
</comment>
<dbReference type="OrthoDB" id="9777124at2"/>
<keyword evidence="5 10" id="KW-1133">Transmembrane helix</keyword>
<evidence type="ECO:0000256" key="4">
    <source>
        <dbReference type="ARBA" id="ARBA00022692"/>
    </source>
</evidence>
<evidence type="ECO:0000313" key="11">
    <source>
        <dbReference type="EMBL" id="SDY73895.1"/>
    </source>
</evidence>
<comment type="subunit">
    <text evidence="10">Probably interacts with PlsX.</text>
</comment>
<dbReference type="Pfam" id="PF02660">
    <property type="entry name" value="G3P_acyltransf"/>
    <property type="match status" value="1"/>
</dbReference>
<dbReference type="GO" id="GO:0043772">
    <property type="term" value="F:acyl-phosphate glycerol-3-phosphate acyltransferase activity"/>
    <property type="evidence" value="ECO:0007669"/>
    <property type="project" value="UniProtKB-UniRule"/>
</dbReference>
<dbReference type="PANTHER" id="PTHR30309:SF0">
    <property type="entry name" value="GLYCEROL-3-PHOSPHATE ACYLTRANSFERASE-RELATED"/>
    <property type="match status" value="1"/>
</dbReference>
<protein>
    <recommendedName>
        <fullName evidence="10">Glycerol-3-phosphate acyltransferase</fullName>
    </recommendedName>
    <alternativeName>
        <fullName evidence="10">Acyl-PO4 G3P acyltransferase</fullName>
    </alternativeName>
    <alternativeName>
        <fullName evidence="10">Acyl-phosphate--glycerol-3-phosphate acyltransferase</fullName>
    </alternativeName>
    <alternativeName>
        <fullName evidence="10">G3P acyltransferase</fullName>
        <shortName evidence="10">GPAT</shortName>
        <ecNumber evidence="10">2.3.1.275</ecNumber>
    </alternativeName>
    <alternativeName>
        <fullName evidence="10">Lysophosphatidic acid synthase</fullName>
        <shortName evidence="10">LPA synthase</shortName>
    </alternativeName>
</protein>
<dbReference type="EC" id="2.3.1.275" evidence="10"/>
<evidence type="ECO:0000256" key="3">
    <source>
        <dbReference type="ARBA" id="ARBA00022679"/>
    </source>
</evidence>
<evidence type="ECO:0000256" key="1">
    <source>
        <dbReference type="ARBA" id="ARBA00022475"/>
    </source>
</evidence>
<dbReference type="PANTHER" id="PTHR30309">
    <property type="entry name" value="INNER MEMBRANE PROTEIN YGIH"/>
    <property type="match status" value="1"/>
</dbReference>
<comment type="pathway">
    <text evidence="10">Lipid metabolism; phospholipid metabolism.</text>
</comment>
<keyword evidence="1 10" id="KW-1003">Cell membrane</keyword>
<evidence type="ECO:0000256" key="6">
    <source>
        <dbReference type="ARBA" id="ARBA00023098"/>
    </source>
</evidence>
<evidence type="ECO:0000256" key="7">
    <source>
        <dbReference type="ARBA" id="ARBA00023136"/>
    </source>
</evidence>
<comment type="subcellular location">
    <subcellularLocation>
        <location evidence="10">Cell membrane</location>
        <topology evidence="10">Multi-pass membrane protein</topology>
    </subcellularLocation>
</comment>
<keyword evidence="2 10" id="KW-0444">Lipid biosynthesis</keyword>
<evidence type="ECO:0000256" key="9">
    <source>
        <dbReference type="ARBA" id="ARBA00023264"/>
    </source>
</evidence>
<comment type="similarity">
    <text evidence="10">Belongs to the PlsY family.</text>
</comment>
<dbReference type="SMART" id="SM01207">
    <property type="entry name" value="G3P_acyltransf"/>
    <property type="match status" value="1"/>
</dbReference>
<evidence type="ECO:0000256" key="8">
    <source>
        <dbReference type="ARBA" id="ARBA00023209"/>
    </source>
</evidence>
<dbReference type="STRING" id="415015.SAMN05660462_00776"/>
<keyword evidence="12" id="KW-1185">Reference proteome</keyword>
<keyword evidence="7 10" id="KW-0472">Membrane</keyword>